<evidence type="ECO:0000256" key="1">
    <source>
        <dbReference type="SAM" id="MobiDB-lite"/>
    </source>
</evidence>
<feature type="compositionally biased region" description="Low complexity" evidence="1">
    <location>
        <begin position="737"/>
        <end position="757"/>
    </location>
</feature>
<proteinExistence type="predicted"/>
<keyword evidence="2" id="KW-0472">Membrane</keyword>
<keyword evidence="2" id="KW-0812">Transmembrane</keyword>
<reference evidence="3 4" key="1">
    <citation type="submission" date="2024-10" db="EMBL/GenBank/DDBJ databases">
        <authorList>
            <person name="Kim D."/>
        </authorList>
    </citation>
    <scope>NUCLEOTIDE SEQUENCE [LARGE SCALE GENOMIC DNA]</scope>
    <source>
        <strain evidence="3">BH-2024</strain>
    </source>
</reference>
<dbReference type="AlphaFoldDB" id="A0ABD2JVU1"/>
<feature type="compositionally biased region" description="Low complexity" evidence="1">
    <location>
        <begin position="158"/>
        <end position="167"/>
    </location>
</feature>
<evidence type="ECO:0000313" key="4">
    <source>
        <dbReference type="Proteomes" id="UP001620626"/>
    </source>
</evidence>
<feature type="compositionally biased region" description="Low complexity" evidence="1">
    <location>
        <begin position="765"/>
        <end position="777"/>
    </location>
</feature>
<feature type="region of interest" description="Disordered" evidence="1">
    <location>
        <begin position="839"/>
        <end position="886"/>
    </location>
</feature>
<feature type="region of interest" description="Disordered" evidence="1">
    <location>
        <begin position="437"/>
        <end position="807"/>
    </location>
</feature>
<evidence type="ECO:0000313" key="3">
    <source>
        <dbReference type="EMBL" id="KAL3094645.1"/>
    </source>
</evidence>
<feature type="compositionally biased region" description="Low complexity" evidence="1">
    <location>
        <begin position="580"/>
        <end position="609"/>
    </location>
</feature>
<feature type="compositionally biased region" description="Low complexity" evidence="1">
    <location>
        <begin position="500"/>
        <end position="539"/>
    </location>
</feature>
<feature type="region of interest" description="Disordered" evidence="1">
    <location>
        <begin position="1"/>
        <end position="45"/>
    </location>
</feature>
<evidence type="ECO:0000256" key="2">
    <source>
        <dbReference type="SAM" id="Phobius"/>
    </source>
</evidence>
<dbReference type="EMBL" id="JBICBT010000893">
    <property type="protein sequence ID" value="KAL3094645.1"/>
    <property type="molecule type" value="Genomic_DNA"/>
</dbReference>
<feature type="compositionally biased region" description="Low complexity" evidence="1">
    <location>
        <begin position="452"/>
        <end position="471"/>
    </location>
</feature>
<comment type="caution">
    <text evidence="3">The sequence shown here is derived from an EMBL/GenBank/DDBJ whole genome shotgun (WGS) entry which is preliminary data.</text>
</comment>
<keyword evidence="2" id="KW-1133">Transmembrane helix</keyword>
<dbReference type="Proteomes" id="UP001620626">
    <property type="component" value="Unassembled WGS sequence"/>
</dbReference>
<feature type="region of interest" description="Disordered" evidence="1">
    <location>
        <begin position="383"/>
        <end position="403"/>
    </location>
</feature>
<organism evidence="3 4">
    <name type="scientific">Heterodera trifolii</name>
    <dbReference type="NCBI Taxonomy" id="157864"/>
    <lineage>
        <taxon>Eukaryota</taxon>
        <taxon>Metazoa</taxon>
        <taxon>Ecdysozoa</taxon>
        <taxon>Nematoda</taxon>
        <taxon>Chromadorea</taxon>
        <taxon>Rhabditida</taxon>
        <taxon>Tylenchina</taxon>
        <taxon>Tylenchomorpha</taxon>
        <taxon>Tylenchoidea</taxon>
        <taxon>Heteroderidae</taxon>
        <taxon>Heteroderinae</taxon>
        <taxon>Heterodera</taxon>
    </lineage>
</organism>
<accession>A0ABD2JVU1</accession>
<feature type="compositionally biased region" description="Basic and acidic residues" evidence="1">
    <location>
        <begin position="12"/>
        <end position="25"/>
    </location>
</feature>
<feature type="compositionally biased region" description="Low complexity" evidence="1">
    <location>
        <begin position="691"/>
        <end position="708"/>
    </location>
</feature>
<protein>
    <submittedName>
        <fullName evidence="3">Uncharacterized protein</fullName>
    </submittedName>
</protein>
<feature type="compositionally biased region" description="Low complexity" evidence="1">
    <location>
        <begin position="387"/>
        <end position="401"/>
    </location>
</feature>
<name>A0ABD2JVU1_9BILA</name>
<keyword evidence="4" id="KW-1185">Reference proteome</keyword>
<feature type="region of interest" description="Disordered" evidence="1">
    <location>
        <begin position="266"/>
        <end position="285"/>
    </location>
</feature>
<feature type="compositionally biased region" description="Low complexity" evidence="1">
    <location>
        <begin position="276"/>
        <end position="285"/>
    </location>
</feature>
<feature type="region of interest" description="Disordered" evidence="1">
    <location>
        <begin position="146"/>
        <end position="170"/>
    </location>
</feature>
<feature type="compositionally biased region" description="Acidic residues" evidence="1">
    <location>
        <begin position="618"/>
        <end position="628"/>
    </location>
</feature>
<sequence>MKVFTVGLDQKPPLDEAKGSPEKSDTPPPGYSTTEARIPLPLGPQLPRPPLPPQPIIMRKARGYKGILLVLIAVFLMAAFALTLSEMAYNRQREENFFKLRWAELKHRMGYENAGPYDYYHRASSAIGEKFDRLFSLAKSNELPPSLPISASMDRDPTTTSTTSAPAQPSEPVVAIDSFPQFMGLNGRRVQQPFGPQQNSVEMEQPMPQMFGSNGMTNSGPFSQVRDARLQFLRNILQKIKQHAEDIGFDGTMQVSIIEVEPQNGADGAETAAQENGNINNNNNIWGQQQRGVEMGQPQQQQQQSFPAQMAFPMPQHFFPHPRPLIDDFKNSRSFLDGFGEFHPPSFVQQQQQQQMNNHITEPEERPRMFGPWAQQQQMPNMPEEFQQQQHQQQQQQQQQQNVPDFRENMRWPHINPFRQSPEMLFFHPIFPQQMNLRFPPIQPPQVNNEWAQQQQQNALQPQQNGAAALPRPAAFDRWNGGPPPASSNNGFFVPPPPQFAQQQQQEQTEQQQQPQAQQSVVQQQQQQPQPQPQQQQIQIDFPEVKLPPPSIDSNDNSNNVVEDNNKNNFQLPIGPPTEQPQAQNQQQPQQPRQDWLPKWSTSSSSSAADKTDPDNSKDDDDNDDDDNSNANRGTGTMFGAGPPSAQPSDIVKFPTVTVVEAAKNEHDDAVEPIPTSLGTEQPAAPPVQPTPAAAAPQVQAAGAAVAPSQTEHQQEKKEQSADELVEVDAPPQPIVPQQNSQPAQPQQQQPQQQQPEEMTKMEQEQQQQPQLNQQQQPSPPGISPFQQKWFPEVPSVFFQKDNSREEIEKTEKVFESMVQNMKRMIGKMFKVDDSDSTEIVQVDDPNGGNAGGTDDVNMPKPAELVANDGAAGEQQRPRQPHMVVD</sequence>
<feature type="compositionally biased region" description="Low complexity" evidence="1">
    <location>
        <begin position="553"/>
        <end position="569"/>
    </location>
</feature>
<gene>
    <name evidence="3" type="ORF">niasHT_023959</name>
</gene>
<feature type="transmembrane region" description="Helical" evidence="2">
    <location>
        <begin position="67"/>
        <end position="89"/>
    </location>
</feature>